<sequence length="191" mass="21799">MVDSETHTSPTVLQMNNDTNTLDDQCRESNNLHKLSDTWILWAHLPHDTDWSIKSYIKICAFTTVEEAISITNVLPAKLVTNCMLFIMREGISPTWEDERNRKGGCFSYKISNKDVSQAWKELTYVLVGESMADNRAILPLINGITISPKKNFCIVKVWLSSCQFRDSSVIKELHGISSHGCLFKEHMPEY</sequence>
<protein>
    <recommendedName>
        <fullName evidence="6">Eukaryotic translation initiation factor 4E</fullName>
    </recommendedName>
</protein>
<dbReference type="InterPro" id="IPR001040">
    <property type="entry name" value="TIF_eIF_4E"/>
</dbReference>
<dbReference type="SUPFAM" id="SSF55418">
    <property type="entry name" value="eIF4e-like"/>
    <property type="match status" value="1"/>
</dbReference>
<name>A0A6C0EXU8_9ZZZZ</name>
<evidence type="ECO:0000256" key="3">
    <source>
        <dbReference type="ARBA" id="ARBA00022917"/>
    </source>
</evidence>
<dbReference type="AlphaFoldDB" id="A0A6C0EXU8"/>
<feature type="region of interest" description="Disordered" evidence="4">
    <location>
        <begin position="1"/>
        <end position="20"/>
    </location>
</feature>
<dbReference type="Gene3D" id="3.30.760.10">
    <property type="entry name" value="RNA Cap, Translation Initiation Factor Eif4e"/>
    <property type="match status" value="1"/>
</dbReference>
<dbReference type="PANTHER" id="PTHR11960">
    <property type="entry name" value="EUKARYOTIC TRANSLATION INITIATION FACTOR 4E RELATED"/>
    <property type="match status" value="1"/>
</dbReference>
<evidence type="ECO:0000256" key="4">
    <source>
        <dbReference type="SAM" id="MobiDB-lite"/>
    </source>
</evidence>
<dbReference type="InterPro" id="IPR023398">
    <property type="entry name" value="TIF_eIF4e-like"/>
</dbReference>
<feature type="compositionally biased region" description="Polar residues" evidence="4">
    <location>
        <begin position="7"/>
        <end position="20"/>
    </location>
</feature>
<evidence type="ECO:0000256" key="1">
    <source>
        <dbReference type="ARBA" id="ARBA00022540"/>
    </source>
</evidence>
<dbReference type="EMBL" id="MN738969">
    <property type="protein sequence ID" value="QHT33592.1"/>
    <property type="molecule type" value="Genomic_DNA"/>
</dbReference>
<keyword evidence="2" id="KW-0694">RNA-binding</keyword>
<evidence type="ECO:0000256" key="2">
    <source>
        <dbReference type="ARBA" id="ARBA00022884"/>
    </source>
</evidence>
<dbReference type="GO" id="GO:0003743">
    <property type="term" value="F:translation initiation factor activity"/>
    <property type="evidence" value="ECO:0007669"/>
    <property type="project" value="UniProtKB-KW"/>
</dbReference>
<organism evidence="5">
    <name type="scientific">viral metagenome</name>
    <dbReference type="NCBI Taxonomy" id="1070528"/>
    <lineage>
        <taxon>unclassified sequences</taxon>
        <taxon>metagenomes</taxon>
        <taxon>organismal metagenomes</taxon>
    </lineage>
</organism>
<dbReference type="Pfam" id="PF01652">
    <property type="entry name" value="IF4E"/>
    <property type="match status" value="1"/>
</dbReference>
<dbReference type="GO" id="GO:0000340">
    <property type="term" value="F:RNA 7-methylguanosine cap binding"/>
    <property type="evidence" value="ECO:0007669"/>
    <property type="project" value="TreeGrafter"/>
</dbReference>
<reference evidence="5" key="1">
    <citation type="journal article" date="2020" name="Nature">
        <title>Giant virus diversity and host interactions through global metagenomics.</title>
        <authorList>
            <person name="Schulz F."/>
            <person name="Roux S."/>
            <person name="Paez-Espino D."/>
            <person name="Jungbluth S."/>
            <person name="Walsh D.A."/>
            <person name="Denef V.J."/>
            <person name="McMahon K.D."/>
            <person name="Konstantinidis K.T."/>
            <person name="Eloe-Fadrosh E.A."/>
            <person name="Kyrpides N.C."/>
            <person name="Woyke T."/>
        </authorList>
    </citation>
    <scope>NUCLEOTIDE SEQUENCE</scope>
    <source>
        <strain evidence="5">GVMAG-M-3300009161-36</strain>
    </source>
</reference>
<evidence type="ECO:0008006" key="6">
    <source>
        <dbReference type="Google" id="ProtNLM"/>
    </source>
</evidence>
<proteinExistence type="predicted"/>
<dbReference type="GO" id="GO:0016281">
    <property type="term" value="C:eukaryotic translation initiation factor 4F complex"/>
    <property type="evidence" value="ECO:0007669"/>
    <property type="project" value="TreeGrafter"/>
</dbReference>
<keyword evidence="1" id="KW-0396">Initiation factor</keyword>
<evidence type="ECO:0000313" key="5">
    <source>
        <dbReference type="EMBL" id="QHT33592.1"/>
    </source>
</evidence>
<accession>A0A6C0EXU8</accession>
<dbReference type="PANTHER" id="PTHR11960:SF8">
    <property type="entry name" value="EUKARYOTIC TRANSLATION INITIATION FACTOR 4E1-RELATED"/>
    <property type="match status" value="1"/>
</dbReference>
<keyword evidence="3" id="KW-0648">Protein biosynthesis</keyword>